<dbReference type="Pfam" id="PF00356">
    <property type="entry name" value="LacI"/>
    <property type="match status" value="1"/>
</dbReference>
<dbReference type="SMART" id="SM00354">
    <property type="entry name" value="HTH_LACI"/>
    <property type="match status" value="1"/>
</dbReference>
<dbReference type="Proteomes" id="UP000182257">
    <property type="component" value="Unassembled WGS sequence"/>
</dbReference>
<organism evidence="5 6">
    <name type="scientific">Xylanibacter ruminicola</name>
    <name type="common">Prevotella ruminicola</name>
    <dbReference type="NCBI Taxonomy" id="839"/>
    <lineage>
        <taxon>Bacteria</taxon>
        <taxon>Pseudomonadati</taxon>
        <taxon>Bacteroidota</taxon>
        <taxon>Bacteroidia</taxon>
        <taxon>Bacteroidales</taxon>
        <taxon>Prevotellaceae</taxon>
        <taxon>Xylanibacter</taxon>
    </lineage>
</organism>
<feature type="domain" description="HTH lacI-type" evidence="4">
    <location>
        <begin position="7"/>
        <end position="61"/>
    </location>
</feature>
<keyword evidence="2" id="KW-0238">DNA-binding</keyword>
<accession>A0A1H3XMB1</accession>
<evidence type="ECO:0000256" key="2">
    <source>
        <dbReference type="ARBA" id="ARBA00023125"/>
    </source>
</evidence>
<evidence type="ECO:0000256" key="3">
    <source>
        <dbReference type="ARBA" id="ARBA00023163"/>
    </source>
</evidence>
<dbReference type="CDD" id="cd01392">
    <property type="entry name" value="HTH_LacI"/>
    <property type="match status" value="1"/>
</dbReference>
<dbReference type="InterPro" id="IPR010982">
    <property type="entry name" value="Lambda_DNA-bd_dom_sf"/>
</dbReference>
<name>A0A1H3XMB1_XYLRU</name>
<evidence type="ECO:0000313" key="6">
    <source>
        <dbReference type="Proteomes" id="UP000182257"/>
    </source>
</evidence>
<dbReference type="InterPro" id="IPR046335">
    <property type="entry name" value="LacI/GalR-like_sensor"/>
</dbReference>
<dbReference type="PANTHER" id="PTHR30146:SF109">
    <property type="entry name" value="HTH-TYPE TRANSCRIPTIONAL REGULATOR GALS"/>
    <property type="match status" value="1"/>
</dbReference>
<dbReference type="InterPro" id="IPR028082">
    <property type="entry name" value="Peripla_BP_I"/>
</dbReference>
<dbReference type="EMBL" id="FNRF01000001">
    <property type="protein sequence ID" value="SEA00370.1"/>
    <property type="molecule type" value="Genomic_DNA"/>
</dbReference>
<dbReference type="SUPFAM" id="SSF53822">
    <property type="entry name" value="Periplasmic binding protein-like I"/>
    <property type="match status" value="1"/>
</dbReference>
<dbReference type="GO" id="GO:0003700">
    <property type="term" value="F:DNA-binding transcription factor activity"/>
    <property type="evidence" value="ECO:0007669"/>
    <property type="project" value="TreeGrafter"/>
</dbReference>
<keyword evidence="1" id="KW-0805">Transcription regulation</keyword>
<sequence>MEEKAPMTMKDIAREFGISVATVSRALKDSPRISEERRRAIQQFAREHNFYPNAIGEALRHSRVMPQRIIGVIVPEFTHYYFSSILTGIEEAAAARGYRIMVALSGEQYEREAQICDNFHRFKVCGVIVSQAKDTKNYDHYQKLIDAGVPIVFYDRICTGVNASRVVVDDYMGAMNAVSYLIESGCKRIAFYGGPLQLEISKNRFNGYKDALLSHGMQIDESIVQVCDNRAEAEELTPKLMAMENPPDGYFAVNDDTAIGVLYTVKHAGFRVPDDVQICGFTNGQRAVACDPMLTTVEQRGHRVGEEAATILMDKVEGLSPLEKIEKRVVKTRLVVRGTTK</sequence>
<dbReference type="PROSITE" id="PS50932">
    <property type="entry name" value="HTH_LACI_2"/>
    <property type="match status" value="1"/>
</dbReference>
<dbReference type="CDD" id="cd06267">
    <property type="entry name" value="PBP1_LacI_sugar_binding-like"/>
    <property type="match status" value="1"/>
</dbReference>
<dbReference type="Pfam" id="PF13377">
    <property type="entry name" value="Peripla_BP_3"/>
    <property type="match status" value="1"/>
</dbReference>
<dbReference type="GO" id="GO:0000976">
    <property type="term" value="F:transcription cis-regulatory region binding"/>
    <property type="evidence" value="ECO:0007669"/>
    <property type="project" value="TreeGrafter"/>
</dbReference>
<gene>
    <name evidence="5" type="ORF">SAMN05216462_0272</name>
</gene>
<proteinExistence type="predicted"/>
<dbReference type="SUPFAM" id="SSF47413">
    <property type="entry name" value="lambda repressor-like DNA-binding domains"/>
    <property type="match status" value="1"/>
</dbReference>
<dbReference type="Gene3D" id="3.40.50.2300">
    <property type="match status" value="2"/>
</dbReference>
<evidence type="ECO:0000313" key="5">
    <source>
        <dbReference type="EMBL" id="SEA00370.1"/>
    </source>
</evidence>
<dbReference type="RefSeq" id="WP_074759901.1">
    <property type="nucleotide sequence ID" value="NZ_FNRF01000001.1"/>
</dbReference>
<dbReference type="InterPro" id="IPR000843">
    <property type="entry name" value="HTH_LacI"/>
</dbReference>
<evidence type="ECO:0000256" key="1">
    <source>
        <dbReference type="ARBA" id="ARBA00023015"/>
    </source>
</evidence>
<dbReference type="PANTHER" id="PTHR30146">
    <property type="entry name" value="LACI-RELATED TRANSCRIPTIONAL REPRESSOR"/>
    <property type="match status" value="1"/>
</dbReference>
<dbReference type="Gene3D" id="1.10.260.40">
    <property type="entry name" value="lambda repressor-like DNA-binding domains"/>
    <property type="match status" value="1"/>
</dbReference>
<evidence type="ECO:0000259" key="4">
    <source>
        <dbReference type="PROSITE" id="PS50932"/>
    </source>
</evidence>
<protein>
    <submittedName>
        <fullName evidence="5">Transcriptional regulator, LacI family</fullName>
    </submittedName>
</protein>
<dbReference type="AlphaFoldDB" id="A0A1H3XMB1"/>
<keyword evidence="3" id="KW-0804">Transcription</keyword>
<reference evidence="5 6" key="1">
    <citation type="submission" date="2016-10" db="EMBL/GenBank/DDBJ databases">
        <authorList>
            <person name="de Groot N.N."/>
        </authorList>
    </citation>
    <scope>NUCLEOTIDE SEQUENCE [LARGE SCALE GENOMIC DNA]</scope>
    <source>
        <strain evidence="5 6">D31d</strain>
    </source>
</reference>
<dbReference type="OrthoDB" id="9803256at2"/>